<evidence type="ECO:0000313" key="8">
    <source>
        <dbReference type="EMBL" id="KAF2662187.1"/>
    </source>
</evidence>
<keyword evidence="5 7" id="KW-0408">Iron</keyword>
<dbReference type="InterPro" id="IPR017972">
    <property type="entry name" value="Cyt_P450_CS"/>
</dbReference>
<dbReference type="SUPFAM" id="SSF48264">
    <property type="entry name" value="Cytochrome P450"/>
    <property type="match status" value="1"/>
</dbReference>
<dbReference type="GO" id="GO:0005506">
    <property type="term" value="F:iron ion binding"/>
    <property type="evidence" value="ECO:0007669"/>
    <property type="project" value="InterPro"/>
</dbReference>
<keyword evidence="9" id="KW-1185">Reference proteome</keyword>
<organism evidence="8 9">
    <name type="scientific">Lophiostoma macrostomum CBS 122681</name>
    <dbReference type="NCBI Taxonomy" id="1314788"/>
    <lineage>
        <taxon>Eukaryota</taxon>
        <taxon>Fungi</taxon>
        <taxon>Dikarya</taxon>
        <taxon>Ascomycota</taxon>
        <taxon>Pezizomycotina</taxon>
        <taxon>Dothideomycetes</taxon>
        <taxon>Pleosporomycetidae</taxon>
        <taxon>Pleosporales</taxon>
        <taxon>Lophiostomataceae</taxon>
        <taxon>Lophiostoma</taxon>
    </lineage>
</organism>
<keyword evidence="3 7" id="KW-0479">Metal-binding</keyword>
<dbReference type="InterPro" id="IPR036396">
    <property type="entry name" value="Cyt_P450_sf"/>
</dbReference>
<dbReference type="InterPro" id="IPR047146">
    <property type="entry name" value="Cyt_P450_E_CYP52_fungi"/>
</dbReference>
<dbReference type="PROSITE" id="PS00210">
    <property type="entry name" value="HEMOCYANIN_2"/>
    <property type="match status" value="1"/>
</dbReference>
<proteinExistence type="inferred from homology"/>
<evidence type="ECO:0000256" key="7">
    <source>
        <dbReference type="RuleBase" id="RU000461"/>
    </source>
</evidence>
<dbReference type="Pfam" id="PF00067">
    <property type="entry name" value="p450"/>
    <property type="match status" value="2"/>
</dbReference>
<dbReference type="EMBL" id="MU004290">
    <property type="protein sequence ID" value="KAF2662187.1"/>
    <property type="molecule type" value="Genomic_DNA"/>
</dbReference>
<accession>A0A6A6TSP1</accession>
<dbReference type="InterPro" id="IPR001128">
    <property type="entry name" value="Cyt_P450"/>
</dbReference>
<keyword evidence="7" id="KW-0349">Heme</keyword>
<evidence type="ECO:0000256" key="5">
    <source>
        <dbReference type="ARBA" id="ARBA00023004"/>
    </source>
</evidence>
<dbReference type="InterPro" id="IPR013788">
    <property type="entry name" value="Hemocyanin/hexamerin"/>
</dbReference>
<dbReference type="GO" id="GO:0020037">
    <property type="term" value="F:heme binding"/>
    <property type="evidence" value="ECO:0007669"/>
    <property type="project" value="InterPro"/>
</dbReference>
<dbReference type="Gene3D" id="1.10.630.10">
    <property type="entry name" value="Cytochrome P450"/>
    <property type="match status" value="2"/>
</dbReference>
<protein>
    <submittedName>
        <fullName evidence="8">Cytochrome P450</fullName>
    </submittedName>
</protein>
<dbReference type="PANTHER" id="PTHR24287">
    <property type="entry name" value="P450, PUTATIVE (EUROFUNG)-RELATED"/>
    <property type="match status" value="1"/>
</dbReference>
<evidence type="ECO:0000256" key="4">
    <source>
        <dbReference type="ARBA" id="ARBA00023002"/>
    </source>
</evidence>
<evidence type="ECO:0000256" key="3">
    <source>
        <dbReference type="ARBA" id="ARBA00022723"/>
    </source>
</evidence>
<dbReference type="GO" id="GO:0004497">
    <property type="term" value="F:monooxygenase activity"/>
    <property type="evidence" value="ECO:0007669"/>
    <property type="project" value="UniProtKB-KW"/>
</dbReference>
<keyword evidence="4 7" id="KW-0560">Oxidoreductase</keyword>
<keyword evidence="6 7" id="KW-0503">Monooxygenase</keyword>
<evidence type="ECO:0000256" key="6">
    <source>
        <dbReference type="ARBA" id="ARBA00023033"/>
    </source>
</evidence>
<dbReference type="PANTHER" id="PTHR24287:SF19">
    <property type="entry name" value="CYTOCHROME P450"/>
    <property type="match status" value="1"/>
</dbReference>
<dbReference type="GO" id="GO:0016705">
    <property type="term" value="F:oxidoreductase activity, acting on paired donors, with incorporation or reduction of molecular oxygen"/>
    <property type="evidence" value="ECO:0007669"/>
    <property type="project" value="InterPro"/>
</dbReference>
<comment type="similarity">
    <text evidence="2 7">Belongs to the cytochrome P450 family.</text>
</comment>
<sequence length="445" mass="51372">MLLQILIYTVILLVLFKFVDHLRYSSRKRQYGCQDPPSYPHKDPILGLDFFFKSMNSLKSGNYLDSRLELFQPFQSKTFRSSSFGTTTFHTIDPEVVKNYQTLHFDEFDYAPLRYHLAENLWGNGIAVSDGTEWSAARSFISSSFDYVHTANIERLEYHVGKFMKLLPCDGSTVDLLPLFKRLILDTSSEFIFGQSLNALDHPDPSFVHAFQYAQRGTGIRMLLGRLKFLHRDQKWFDACKQVTDFCESHVNEAISRMEKGQERRTEKDRLRMVDEAAKATRDRYTLRSLVLSVFSPAHDGAAVALSNIFHLARHPRRICLKDTVFPCGGGPDGTMPLYLRKGDLIEADYRTMMRDPEFWGPDANEFLPERWQKVRPTWEYTPFGGGPRACVGMRLVFTECAYTIVTIMRDFKALENRDVELEWKEQARMTWESKNGTVVGLIPA</sequence>
<dbReference type="Proteomes" id="UP000799324">
    <property type="component" value="Unassembled WGS sequence"/>
</dbReference>
<evidence type="ECO:0000256" key="1">
    <source>
        <dbReference type="ARBA" id="ARBA00001971"/>
    </source>
</evidence>
<dbReference type="AlphaFoldDB" id="A0A6A6TSP1"/>
<evidence type="ECO:0000256" key="2">
    <source>
        <dbReference type="ARBA" id="ARBA00010617"/>
    </source>
</evidence>
<evidence type="ECO:0000313" key="9">
    <source>
        <dbReference type="Proteomes" id="UP000799324"/>
    </source>
</evidence>
<reference evidence="8" key="1">
    <citation type="journal article" date="2020" name="Stud. Mycol.">
        <title>101 Dothideomycetes genomes: a test case for predicting lifestyles and emergence of pathogens.</title>
        <authorList>
            <person name="Haridas S."/>
            <person name="Albert R."/>
            <person name="Binder M."/>
            <person name="Bloem J."/>
            <person name="Labutti K."/>
            <person name="Salamov A."/>
            <person name="Andreopoulos B."/>
            <person name="Baker S."/>
            <person name="Barry K."/>
            <person name="Bills G."/>
            <person name="Bluhm B."/>
            <person name="Cannon C."/>
            <person name="Castanera R."/>
            <person name="Culley D."/>
            <person name="Daum C."/>
            <person name="Ezra D."/>
            <person name="Gonzalez J."/>
            <person name="Henrissat B."/>
            <person name="Kuo A."/>
            <person name="Liang C."/>
            <person name="Lipzen A."/>
            <person name="Lutzoni F."/>
            <person name="Magnuson J."/>
            <person name="Mondo S."/>
            <person name="Nolan M."/>
            <person name="Ohm R."/>
            <person name="Pangilinan J."/>
            <person name="Park H.-J."/>
            <person name="Ramirez L."/>
            <person name="Alfaro M."/>
            <person name="Sun H."/>
            <person name="Tritt A."/>
            <person name="Yoshinaga Y."/>
            <person name="Zwiers L.-H."/>
            <person name="Turgeon B."/>
            <person name="Goodwin S."/>
            <person name="Spatafora J."/>
            <person name="Crous P."/>
            <person name="Grigoriev I."/>
        </authorList>
    </citation>
    <scope>NUCLEOTIDE SEQUENCE</scope>
    <source>
        <strain evidence="8">CBS 122681</strain>
    </source>
</reference>
<dbReference type="OrthoDB" id="1470350at2759"/>
<comment type="cofactor">
    <cofactor evidence="1">
        <name>heme</name>
        <dbReference type="ChEBI" id="CHEBI:30413"/>
    </cofactor>
</comment>
<name>A0A6A6TSP1_9PLEO</name>
<dbReference type="PROSITE" id="PS00086">
    <property type="entry name" value="CYTOCHROME_P450"/>
    <property type="match status" value="1"/>
</dbReference>
<gene>
    <name evidence="8" type="ORF">K491DRAFT_646054</name>
</gene>